<dbReference type="InterPro" id="IPR055385">
    <property type="entry name" value="GpJ_HDII-ins2"/>
</dbReference>
<dbReference type="STRING" id="356660.SAMN05444336_112126"/>
<feature type="domain" description="Tip attachment protein J HDII-ins2" evidence="2">
    <location>
        <begin position="280"/>
        <end position="391"/>
    </location>
</feature>
<keyword evidence="4" id="KW-1185">Reference proteome</keyword>
<evidence type="ECO:0000256" key="1">
    <source>
        <dbReference type="SAM" id="Phobius"/>
    </source>
</evidence>
<dbReference type="Proteomes" id="UP000199118">
    <property type="component" value="Unassembled WGS sequence"/>
</dbReference>
<dbReference type="RefSeq" id="WP_092685315.1">
    <property type="nucleotide sequence ID" value="NZ_FNMZ01000012.1"/>
</dbReference>
<gene>
    <name evidence="3" type="ORF">SAMN05444336_112126</name>
</gene>
<proteinExistence type="predicted"/>
<evidence type="ECO:0000313" key="4">
    <source>
        <dbReference type="Proteomes" id="UP000199118"/>
    </source>
</evidence>
<dbReference type="EMBL" id="FNMZ01000012">
    <property type="protein sequence ID" value="SDX90573.1"/>
    <property type="molecule type" value="Genomic_DNA"/>
</dbReference>
<dbReference type="OrthoDB" id="7349961at2"/>
<feature type="transmembrane region" description="Helical" evidence="1">
    <location>
        <begin position="123"/>
        <end position="143"/>
    </location>
</feature>
<keyword evidence="1" id="KW-0812">Transmembrane</keyword>
<protein>
    <submittedName>
        <fullName evidence="3">Phage-related protein, tail component</fullName>
    </submittedName>
</protein>
<name>A0A1H3FHG9_9RHOB</name>
<organism evidence="3 4">
    <name type="scientific">Albimonas donghaensis</name>
    <dbReference type="NCBI Taxonomy" id="356660"/>
    <lineage>
        <taxon>Bacteria</taxon>
        <taxon>Pseudomonadati</taxon>
        <taxon>Pseudomonadota</taxon>
        <taxon>Alphaproteobacteria</taxon>
        <taxon>Rhodobacterales</taxon>
        <taxon>Paracoccaceae</taxon>
        <taxon>Albimonas</taxon>
    </lineage>
</organism>
<evidence type="ECO:0000313" key="3">
    <source>
        <dbReference type="EMBL" id="SDX90573.1"/>
    </source>
</evidence>
<reference evidence="3 4" key="1">
    <citation type="submission" date="2016-10" db="EMBL/GenBank/DDBJ databases">
        <authorList>
            <person name="de Groot N.N."/>
        </authorList>
    </citation>
    <scope>NUCLEOTIDE SEQUENCE [LARGE SCALE GENOMIC DNA]</scope>
    <source>
        <strain evidence="3 4">DSM 17890</strain>
    </source>
</reference>
<accession>A0A1H3FHG9</accession>
<sequence>MTRLIPVTAAPLFDPAQARRELELPEGLTVAEMVAAALPALAEEDRRRLRVTLVTARGMSAPDPATWSRLRPRHGARVVIRLVPGDDPVLRSVLLIAVAVAAIYVAGPVAGAILGVAAPSTTATAITAAVLTGVGGLLVGALIPPPSAARQDAARSIYQVQGWRNEARPGEPVPFLLGRHRYAPPFAAPSYTEIVGDEQYVRGLFCFGYGRLDISDLRLGDTPLSDFEDVEVEIREGVPGDDPVTLYPRQVIEESVGVELIRPLPRDVDGDVIVGDSAIATPVVRWTAADAASVNLIFAFSSGLFEASSRGALRSRSVSILIRQRPEAGGAWSDVVTLEIAAKKRESFFRQVGWDLPSRGRWQIEVTRLTDESTSPQVADRVSLAGLQSIRPEYPLAIARPLALVALRIRASYQLNGALDDLNGIVQRFAPEWDGEDWADGLSRNPASAYLAALTGPQNPYPVSEAGIDMDLVADWFDWCAAQGLKYDRVHDRAESFGDMLRAICAAGRASPRHDGLRWGVVIDRPQTVAVDHVSPRNASGIRWSRPYVDLPHGFRVTFFDETNGWASAERIVRRPGYEGEIELTEALDVPGKTDPDEVAIEATRRMLELIHRPDRFSAVQDGIARVATRGDLVMGSFDVLDRVQRSARVKAVEGRLVELDEVVAVEDGTDYAIRFRVYADDEDTIGESVVSAVTPAAVASGETRLLRLATSAEAPSVGELIHFGTAGSESHALRVRAVEPGEDMASVYAYVADAPEIEAALADYEPPAWNGRVGAEIAPDPVTPAAPRFVEILTGRTGMDDPDGLRVLLAPGSGSAAPLASYRLGHRLAGAPSWTELSLPLAAGGVAVSGYAAGDDVELRALAVAVDGTEGPLTATVAVTIGEKDSPLPGALDSDAIEVQGGLGSLSITLAATADEATTRVQAYLVPVGDTLDAEAHALGQPFAVSPGATLSYLHGDGTRRELVEDGGFNTGAGWTAGPGWVIASGVAAHTPGSVGGVGQPQDLAEGKTYRLGFTVSGRTAGTVTPRLTGGTAQAGDAVASDGLALSAIVATAGNDGVELLASIDFDGAVDDVRLYRETGRCLSAGAWDVYLEPQDLAGVPGPRSGPFPIIVY</sequence>
<dbReference type="Pfam" id="PF24801">
    <property type="entry name" value="FNIII-A_GpJ"/>
    <property type="match status" value="1"/>
</dbReference>
<feature type="transmembrane region" description="Helical" evidence="1">
    <location>
        <begin position="93"/>
        <end position="116"/>
    </location>
</feature>
<dbReference type="AlphaFoldDB" id="A0A1H3FHG9"/>
<evidence type="ECO:0000259" key="2">
    <source>
        <dbReference type="Pfam" id="PF24801"/>
    </source>
</evidence>
<keyword evidence="1" id="KW-1133">Transmembrane helix</keyword>
<keyword evidence="1" id="KW-0472">Membrane</keyword>